<dbReference type="GO" id="GO:0045454">
    <property type="term" value="P:cell redox homeostasis"/>
    <property type="evidence" value="ECO:0007669"/>
    <property type="project" value="InterPro"/>
</dbReference>
<organism evidence="17 18">
    <name type="scientific">Acaryochloris thomasi RCC1774</name>
    <dbReference type="NCBI Taxonomy" id="1764569"/>
    <lineage>
        <taxon>Bacteria</taxon>
        <taxon>Bacillati</taxon>
        <taxon>Cyanobacteriota</taxon>
        <taxon>Cyanophyceae</taxon>
        <taxon>Acaryochloridales</taxon>
        <taxon>Acaryochloridaceae</taxon>
        <taxon>Acaryochloris</taxon>
        <taxon>Acaryochloris thomasi</taxon>
    </lineage>
</organism>
<dbReference type="PRINTS" id="PR00368">
    <property type="entry name" value="FADPNR"/>
</dbReference>
<dbReference type="GO" id="GO:0006749">
    <property type="term" value="P:glutathione metabolic process"/>
    <property type="evidence" value="ECO:0007669"/>
    <property type="project" value="InterPro"/>
</dbReference>
<evidence type="ECO:0000313" key="18">
    <source>
        <dbReference type="Proteomes" id="UP000248857"/>
    </source>
</evidence>
<dbReference type="NCBIfam" id="TIGR01424">
    <property type="entry name" value="gluta_reduc_2"/>
    <property type="match status" value="1"/>
</dbReference>
<keyword evidence="11" id="KW-0547">Nucleotide-binding</keyword>
<dbReference type="InterPro" id="IPR023753">
    <property type="entry name" value="FAD/NAD-binding_dom"/>
</dbReference>
<comment type="subunit">
    <text evidence="2">Homodimer.</text>
</comment>
<dbReference type="GO" id="GO:0050660">
    <property type="term" value="F:flavin adenine dinucleotide binding"/>
    <property type="evidence" value="ECO:0007669"/>
    <property type="project" value="InterPro"/>
</dbReference>
<keyword evidence="8 13" id="KW-0676">Redox-active center</keyword>
<dbReference type="InterPro" id="IPR012999">
    <property type="entry name" value="Pyr_OxRdtase_I_AS"/>
</dbReference>
<dbReference type="EC" id="1.8.1.7" evidence="14"/>
<evidence type="ECO:0000256" key="9">
    <source>
        <dbReference type="ARBA" id="ARBA00049142"/>
    </source>
</evidence>
<comment type="caution">
    <text evidence="17">The sequence shown here is derived from an EMBL/GenBank/DDBJ whole genome shotgun (WGS) entry which is preliminary data.</text>
</comment>
<evidence type="ECO:0000256" key="7">
    <source>
        <dbReference type="ARBA" id="ARBA00023157"/>
    </source>
</evidence>
<dbReference type="RefSeq" id="WP_110986499.1">
    <property type="nucleotide sequence ID" value="NZ_CAWNWM010000007.1"/>
</dbReference>
<dbReference type="InterPro" id="IPR004099">
    <property type="entry name" value="Pyr_nucl-diS_OxRdtase_dimer"/>
</dbReference>
<feature type="binding site" evidence="11">
    <location>
        <position position="311"/>
    </location>
    <ligand>
        <name>FAD</name>
        <dbReference type="ChEBI" id="CHEBI:57692"/>
    </ligand>
</feature>
<dbReference type="GO" id="GO:0050661">
    <property type="term" value="F:NADP binding"/>
    <property type="evidence" value="ECO:0007669"/>
    <property type="project" value="InterPro"/>
</dbReference>
<evidence type="ECO:0000259" key="16">
    <source>
        <dbReference type="Pfam" id="PF07992"/>
    </source>
</evidence>
<comment type="catalytic activity">
    <reaction evidence="9 14">
        <text>2 glutathione + NADP(+) = glutathione disulfide + NADPH + H(+)</text>
        <dbReference type="Rhea" id="RHEA:11740"/>
        <dbReference type="ChEBI" id="CHEBI:15378"/>
        <dbReference type="ChEBI" id="CHEBI:57783"/>
        <dbReference type="ChEBI" id="CHEBI:57925"/>
        <dbReference type="ChEBI" id="CHEBI:58297"/>
        <dbReference type="ChEBI" id="CHEBI:58349"/>
        <dbReference type="EC" id="1.8.1.7"/>
    </reaction>
</comment>
<keyword evidence="5 14" id="KW-0521">NADP</keyword>
<keyword evidence="3 13" id="KW-0285">Flavoprotein</keyword>
<dbReference type="GO" id="GO:0004362">
    <property type="term" value="F:glutathione-disulfide reductase (NADPH) activity"/>
    <property type="evidence" value="ECO:0007669"/>
    <property type="project" value="UniProtKB-EC"/>
</dbReference>
<proteinExistence type="inferred from homology"/>
<feature type="domain" description="Pyridine nucleotide-disulphide oxidoreductase dimerisation" evidence="15">
    <location>
        <begin position="346"/>
        <end position="456"/>
    </location>
</feature>
<evidence type="ECO:0000256" key="2">
    <source>
        <dbReference type="ARBA" id="ARBA00011738"/>
    </source>
</evidence>
<dbReference type="InterPro" id="IPR036188">
    <property type="entry name" value="FAD/NAD-bd_sf"/>
</dbReference>
<feature type="active site" description="Proton acceptor" evidence="10">
    <location>
        <position position="446"/>
    </location>
</feature>
<dbReference type="GO" id="GO:0034599">
    <property type="term" value="P:cellular response to oxidative stress"/>
    <property type="evidence" value="ECO:0007669"/>
    <property type="project" value="TreeGrafter"/>
</dbReference>
<keyword evidence="4 11" id="KW-0274">FAD</keyword>
<evidence type="ECO:0000256" key="11">
    <source>
        <dbReference type="PIRSR" id="PIRSR000350-3"/>
    </source>
</evidence>
<evidence type="ECO:0000256" key="3">
    <source>
        <dbReference type="ARBA" id="ARBA00022630"/>
    </source>
</evidence>
<dbReference type="AlphaFoldDB" id="A0A2W1JST9"/>
<reference evidence="17 18" key="1">
    <citation type="journal article" date="2018" name="Sci. Rep.">
        <title>A novel species of the marine cyanobacterium Acaryochloris with a unique pigment content and lifestyle.</title>
        <authorList>
            <person name="Partensky F."/>
            <person name="Six C."/>
            <person name="Ratin M."/>
            <person name="Garczarek L."/>
            <person name="Vaulot D."/>
            <person name="Probert I."/>
            <person name="Calteau A."/>
            <person name="Gourvil P."/>
            <person name="Marie D."/>
            <person name="Grebert T."/>
            <person name="Bouchier C."/>
            <person name="Le Panse S."/>
            <person name="Gachenot M."/>
            <person name="Rodriguez F."/>
            <person name="Garrido J.L."/>
        </authorList>
    </citation>
    <scope>NUCLEOTIDE SEQUENCE [LARGE SCALE GENOMIC DNA]</scope>
    <source>
        <strain evidence="17 18">RCC1774</strain>
    </source>
</reference>
<dbReference type="InterPro" id="IPR001100">
    <property type="entry name" value="Pyr_nuc-diS_OxRdtase"/>
</dbReference>
<evidence type="ECO:0000256" key="5">
    <source>
        <dbReference type="ARBA" id="ARBA00022857"/>
    </source>
</evidence>
<evidence type="ECO:0000256" key="8">
    <source>
        <dbReference type="ARBA" id="ARBA00023284"/>
    </source>
</evidence>
<comment type="similarity">
    <text evidence="1 13">Belongs to the class-I pyridine nucleotide-disulfide oxidoreductase family.</text>
</comment>
<sequence length="457" mass="49488">MNYDFDLFVIGAGSGGVATARRAASHGAKVGVVEFDRLGGTCVNRGCVPKKLMVYASHFPEQFTASQGYGWSPVESTLDWSKMLTAVNGEVARLNGIYERMLDNSHVKVFRGYGQFVDSHTIAILDPEDPTVTLHQVTAEKILIAVGGVPVKADIPGVEHAITSDDIFYLAQQPQRLAVIGGGYIGVEFAGVLNGMGSEVTQIIRADKILRGFDEDLRTEIQEGMQKHGIKILNNMQDMAIEKTKDGLQLTVRGDSEETVIVDAVSLAATGRKPRLERLGLENTQVNVSDGAITVDAYNETAEPHIFAVGDCTDRINLTPVAINEGRAFADTHFGGKPRKMNYENIPTAVFSTPEAATVGLTEAEAAQKFGEAAIQVYKSRFRPMYYTLPDMDVKTLMKLVVNRNTEKVLGVHMVGDSAAEIIQGMAIAVKMGATKADFDATVGIHPSSAEEFVTMR</sequence>
<dbReference type="InterPro" id="IPR046952">
    <property type="entry name" value="GSHR/TRXR-like"/>
</dbReference>
<evidence type="ECO:0000256" key="10">
    <source>
        <dbReference type="PIRSR" id="PIRSR000350-2"/>
    </source>
</evidence>
<dbReference type="Gene3D" id="3.30.390.30">
    <property type="match status" value="1"/>
</dbReference>
<dbReference type="PIRSF" id="PIRSF000350">
    <property type="entry name" value="Mercury_reductase_MerA"/>
    <property type="match status" value="1"/>
</dbReference>
<keyword evidence="18" id="KW-1185">Reference proteome</keyword>
<dbReference type="Pfam" id="PF02852">
    <property type="entry name" value="Pyr_redox_dim"/>
    <property type="match status" value="1"/>
</dbReference>
<dbReference type="EMBL" id="PQWO01000007">
    <property type="protein sequence ID" value="PZD72964.1"/>
    <property type="molecule type" value="Genomic_DNA"/>
</dbReference>
<evidence type="ECO:0000313" key="17">
    <source>
        <dbReference type="EMBL" id="PZD72964.1"/>
    </source>
</evidence>
<dbReference type="InterPro" id="IPR006324">
    <property type="entry name" value="GSHR"/>
</dbReference>
<dbReference type="PRINTS" id="PR00411">
    <property type="entry name" value="PNDRDTASEI"/>
</dbReference>
<dbReference type="InterPro" id="IPR016156">
    <property type="entry name" value="FAD/NAD-linked_Rdtase_dimer_sf"/>
</dbReference>
<feature type="binding site" evidence="11">
    <location>
        <begin position="181"/>
        <end position="188"/>
    </location>
    <ligand>
        <name>NAD(+)</name>
        <dbReference type="ChEBI" id="CHEBI:57540"/>
    </ligand>
</feature>
<feature type="binding site" evidence="11">
    <location>
        <position position="271"/>
    </location>
    <ligand>
        <name>NAD(+)</name>
        <dbReference type="ChEBI" id="CHEBI:57540"/>
    </ligand>
</feature>
<keyword evidence="11" id="KW-0520">NAD</keyword>
<keyword evidence="7" id="KW-1015">Disulfide bond</keyword>
<dbReference type="PANTHER" id="PTHR42737">
    <property type="entry name" value="GLUTATHIONE REDUCTASE"/>
    <property type="match status" value="1"/>
</dbReference>
<protein>
    <recommendedName>
        <fullName evidence="14">Glutathione reductase</fullName>
        <shortName evidence="14">GRase</shortName>
        <ecNumber evidence="14">1.8.1.7</ecNumber>
    </recommendedName>
</protein>
<dbReference type="Gene3D" id="3.50.50.60">
    <property type="entry name" value="FAD/NAD(P)-binding domain"/>
    <property type="match status" value="2"/>
</dbReference>
<evidence type="ECO:0000256" key="13">
    <source>
        <dbReference type="RuleBase" id="RU003691"/>
    </source>
</evidence>
<evidence type="ECO:0000256" key="1">
    <source>
        <dbReference type="ARBA" id="ARBA00007532"/>
    </source>
</evidence>
<dbReference type="Proteomes" id="UP000248857">
    <property type="component" value="Unassembled WGS sequence"/>
</dbReference>
<dbReference type="SUPFAM" id="SSF55424">
    <property type="entry name" value="FAD/NAD-linked reductases, dimerisation (C-terminal) domain"/>
    <property type="match status" value="1"/>
</dbReference>
<evidence type="ECO:0000256" key="12">
    <source>
        <dbReference type="PIRSR" id="PIRSR000350-4"/>
    </source>
</evidence>
<feature type="binding site" evidence="11">
    <location>
        <position position="114"/>
    </location>
    <ligand>
        <name>FAD</name>
        <dbReference type="ChEBI" id="CHEBI:57692"/>
    </ligand>
</feature>
<dbReference type="PROSITE" id="PS00076">
    <property type="entry name" value="PYRIDINE_REDOX_1"/>
    <property type="match status" value="1"/>
</dbReference>
<evidence type="ECO:0000256" key="4">
    <source>
        <dbReference type="ARBA" id="ARBA00022827"/>
    </source>
</evidence>
<accession>A0A2W1JST9</accession>
<evidence type="ECO:0000256" key="6">
    <source>
        <dbReference type="ARBA" id="ARBA00023002"/>
    </source>
</evidence>
<dbReference type="GO" id="GO:0005829">
    <property type="term" value="C:cytosol"/>
    <property type="evidence" value="ECO:0007669"/>
    <property type="project" value="TreeGrafter"/>
</dbReference>
<name>A0A2W1JST9_9CYAN</name>
<feature type="domain" description="FAD/NAD(P)-binding" evidence="16">
    <location>
        <begin position="5"/>
        <end position="326"/>
    </location>
</feature>
<keyword evidence="6 13" id="KW-0560">Oxidoreductase</keyword>
<evidence type="ECO:0000256" key="14">
    <source>
        <dbReference type="RuleBase" id="RU365040"/>
    </source>
</evidence>
<dbReference type="OrthoDB" id="9807946at2"/>
<dbReference type="NCBIfam" id="NF004776">
    <property type="entry name" value="PRK06116.1"/>
    <property type="match status" value="1"/>
</dbReference>
<evidence type="ECO:0000259" key="15">
    <source>
        <dbReference type="Pfam" id="PF02852"/>
    </source>
</evidence>
<gene>
    <name evidence="17" type="primary">garB_1</name>
    <name evidence="17" type="ORF">C1752_02800</name>
</gene>
<comment type="cofactor">
    <cofactor evidence="11">
        <name>FAD</name>
        <dbReference type="ChEBI" id="CHEBI:57692"/>
    </cofactor>
    <text evidence="11">Binds 1 FAD per subunit.</text>
</comment>
<feature type="binding site" evidence="11">
    <location>
        <position position="51"/>
    </location>
    <ligand>
        <name>FAD</name>
        <dbReference type="ChEBI" id="CHEBI:57692"/>
    </ligand>
</feature>
<dbReference type="Pfam" id="PF07992">
    <property type="entry name" value="Pyr_redox_2"/>
    <property type="match status" value="1"/>
</dbReference>
<dbReference type="PANTHER" id="PTHR42737:SF2">
    <property type="entry name" value="GLUTATHIONE REDUCTASE"/>
    <property type="match status" value="1"/>
</dbReference>
<comment type="function">
    <text evidence="14">Catalyzes the reduction of glutathione disulfide (GSSG) to reduced glutathione (GSH).</text>
</comment>
<feature type="disulfide bond" description="Redox-active" evidence="12">
    <location>
        <begin position="42"/>
        <end position="47"/>
    </location>
</feature>
<dbReference type="SUPFAM" id="SSF51905">
    <property type="entry name" value="FAD/NAD(P)-binding domain"/>
    <property type="match status" value="1"/>
</dbReference>